<accession>A0A1I3U2P8</accession>
<gene>
    <name evidence="1" type="ORF">SAMN05421852_12134</name>
</gene>
<reference evidence="1 2" key="1">
    <citation type="submission" date="2016-10" db="EMBL/GenBank/DDBJ databases">
        <authorList>
            <person name="de Groot N.N."/>
        </authorList>
    </citation>
    <scope>NUCLEOTIDE SEQUENCE [LARGE SCALE GENOMIC DNA]</scope>
    <source>
        <strain evidence="1 2">DSM 44778</strain>
    </source>
</reference>
<evidence type="ECO:0000313" key="1">
    <source>
        <dbReference type="EMBL" id="SFJ77195.1"/>
    </source>
</evidence>
<dbReference type="Proteomes" id="UP000199545">
    <property type="component" value="Unassembled WGS sequence"/>
</dbReference>
<evidence type="ECO:0000313" key="2">
    <source>
        <dbReference type="Proteomes" id="UP000199545"/>
    </source>
</evidence>
<sequence length="41" mass="5376">MTILFIEFIYKLIENTYYPVNERMWYIIYNKSYIFYMNYRD</sequence>
<dbReference type="AlphaFoldDB" id="A0A1I3U2P8"/>
<keyword evidence="2" id="KW-1185">Reference proteome</keyword>
<name>A0A1I3U2P8_9BACL</name>
<organism evidence="1 2">
    <name type="scientific">Thermoflavimicrobium dichotomicum</name>
    <dbReference type="NCBI Taxonomy" id="46223"/>
    <lineage>
        <taxon>Bacteria</taxon>
        <taxon>Bacillati</taxon>
        <taxon>Bacillota</taxon>
        <taxon>Bacilli</taxon>
        <taxon>Bacillales</taxon>
        <taxon>Thermoactinomycetaceae</taxon>
        <taxon>Thermoflavimicrobium</taxon>
    </lineage>
</organism>
<dbReference type="EMBL" id="FORR01000021">
    <property type="protein sequence ID" value="SFJ77195.1"/>
    <property type="molecule type" value="Genomic_DNA"/>
</dbReference>
<proteinExistence type="predicted"/>
<protein>
    <submittedName>
        <fullName evidence="1">Uncharacterized protein</fullName>
    </submittedName>
</protein>
<dbReference type="STRING" id="46223.SAMN05421852_12134"/>